<evidence type="ECO:0000313" key="3">
    <source>
        <dbReference type="Proteomes" id="UP000193224"/>
    </source>
</evidence>
<gene>
    <name evidence="2" type="ORF">ROA7745_03806</name>
</gene>
<dbReference type="InterPro" id="IPR025738">
    <property type="entry name" value="BatD"/>
</dbReference>
<evidence type="ECO:0008006" key="4">
    <source>
        <dbReference type="Google" id="ProtNLM"/>
    </source>
</evidence>
<sequence>MVRIWLAFILALMSATIAAAQTRSVNPDDLRLELQVEALPTTPYRQEMILLTIHGIYKRHITREQLIQPDFEGFSWMQLGEDFWYESLIDGLPVKNMRRRMAIFPDEFGTLEVGRFQHTLTLLDEDNKWFEHTISSDPLSIEVQAEPKRDDWWFPVRGLKVTDDWSNAPDQLKEGEGVLRVVRLSALGASPDMMPPMPELRSPSALIFAHPEKRLVELTPDGPRAIAFWRWTITPTNGRSAILEPITFSYFDTVARVDREVEMSVQRIAFGDAIVADTRPVTPPERQARLWPGRVVGAAVLAFGIGLALILRRRSVTFVPAQNWLIRWRVWRQLRRAAQRNDRRMLRRAAHALDALYEPEAERAALLRELDSALFGPTPQQWDAPGFACAYGTSLRVPRRDFDLRKTPLNPSTVE</sequence>
<dbReference type="PANTHER" id="PTHR40940:SF2">
    <property type="entry name" value="BATD"/>
    <property type="match status" value="1"/>
</dbReference>
<proteinExistence type="predicted"/>
<evidence type="ECO:0000313" key="2">
    <source>
        <dbReference type="EMBL" id="SMC13944.1"/>
    </source>
</evidence>
<protein>
    <recommendedName>
        <fullName evidence="4">Oxygen tolerance</fullName>
    </recommendedName>
</protein>
<dbReference type="AlphaFoldDB" id="A0A1X7BWG6"/>
<organism evidence="2 3">
    <name type="scientific">Roseovarius aestuarii</name>
    <dbReference type="NCBI Taxonomy" id="475083"/>
    <lineage>
        <taxon>Bacteria</taxon>
        <taxon>Pseudomonadati</taxon>
        <taxon>Pseudomonadota</taxon>
        <taxon>Alphaproteobacteria</taxon>
        <taxon>Rhodobacterales</taxon>
        <taxon>Roseobacteraceae</taxon>
        <taxon>Roseovarius</taxon>
    </lineage>
</organism>
<feature type="chain" id="PRO_5012665559" description="Oxygen tolerance" evidence="1">
    <location>
        <begin position="21"/>
        <end position="415"/>
    </location>
</feature>
<accession>A0A1X7BWG6</accession>
<reference evidence="2 3" key="1">
    <citation type="submission" date="2017-03" db="EMBL/GenBank/DDBJ databases">
        <authorList>
            <person name="Afonso C.L."/>
            <person name="Miller P.J."/>
            <person name="Scott M.A."/>
            <person name="Spackman E."/>
            <person name="Goraichik I."/>
            <person name="Dimitrov K.M."/>
            <person name="Suarez D.L."/>
            <person name="Swayne D.E."/>
        </authorList>
    </citation>
    <scope>NUCLEOTIDE SEQUENCE [LARGE SCALE GENOMIC DNA]</scope>
    <source>
        <strain evidence="2 3">CECT 7745</strain>
    </source>
</reference>
<dbReference type="EMBL" id="FWXB01000018">
    <property type="protein sequence ID" value="SMC13944.1"/>
    <property type="molecule type" value="Genomic_DNA"/>
</dbReference>
<dbReference type="Proteomes" id="UP000193224">
    <property type="component" value="Unassembled WGS sequence"/>
</dbReference>
<dbReference type="PANTHER" id="PTHR40940">
    <property type="entry name" value="PROTEIN BATD-RELATED"/>
    <property type="match status" value="1"/>
</dbReference>
<evidence type="ECO:0000256" key="1">
    <source>
        <dbReference type="SAM" id="SignalP"/>
    </source>
</evidence>
<keyword evidence="3" id="KW-1185">Reference proteome</keyword>
<keyword evidence="1" id="KW-0732">Signal</keyword>
<feature type="signal peptide" evidence="1">
    <location>
        <begin position="1"/>
        <end position="20"/>
    </location>
</feature>
<name>A0A1X7BWG6_9RHOB</name>